<organism evidence="1">
    <name type="scientific">viral metagenome</name>
    <dbReference type="NCBI Taxonomy" id="1070528"/>
    <lineage>
        <taxon>unclassified sequences</taxon>
        <taxon>metagenomes</taxon>
        <taxon>organismal metagenomes</taxon>
    </lineage>
</organism>
<proteinExistence type="predicted"/>
<accession>A0A6M3J233</accession>
<name>A0A6M3J233_9ZZZZ</name>
<dbReference type="EMBL" id="MT141486">
    <property type="protein sequence ID" value="QJA62932.1"/>
    <property type="molecule type" value="Genomic_DNA"/>
</dbReference>
<protein>
    <submittedName>
        <fullName evidence="1">Uncharacterized protein</fullName>
    </submittedName>
</protein>
<evidence type="ECO:0000313" key="1">
    <source>
        <dbReference type="EMBL" id="QJA62932.1"/>
    </source>
</evidence>
<gene>
    <name evidence="1" type="ORF">MM415B00683_0002</name>
</gene>
<reference evidence="1" key="1">
    <citation type="submission" date="2020-03" db="EMBL/GenBank/DDBJ databases">
        <title>The deep terrestrial virosphere.</title>
        <authorList>
            <person name="Holmfeldt K."/>
            <person name="Nilsson E."/>
            <person name="Simone D."/>
            <person name="Lopez-Fernandez M."/>
            <person name="Wu X."/>
            <person name="de Brujin I."/>
            <person name="Lundin D."/>
            <person name="Andersson A."/>
            <person name="Bertilsson S."/>
            <person name="Dopson M."/>
        </authorList>
    </citation>
    <scope>NUCLEOTIDE SEQUENCE</scope>
    <source>
        <strain evidence="1">MM415B00683</strain>
    </source>
</reference>
<dbReference type="AlphaFoldDB" id="A0A6M3J233"/>
<sequence length="239" mass="27815">MPEQIVFIEFQNGRPFSVIAHDGKGYSAFYDIEWSDAFQWLYYDNSGSGGHRFEINISLLIDFWIADHMQAVCNGEPVEKTMEIPEEYYGWLDDWATEGRCEYCAVCEDHFPAYDECQHVYWSHVMSMYAGCGCDDGGDSSKLSFFAFLEKTGIALELRTAICMQEYYAAEDTIRLCGIWFDERLEDLSSDEINEIADGIDWLNSMEPGVTTEAEKLTVKWIDEYLMKKREIVFRKRKR</sequence>